<protein>
    <recommendedName>
        <fullName evidence="2">Zinc-ribbon domain-containing protein</fullName>
    </recommendedName>
</protein>
<dbReference type="RefSeq" id="WP_011523794.1">
    <property type="nucleotide sequence ID" value="NC_008009.1"/>
</dbReference>
<sequence length="223" mass="23147">MAFCTNCGSTMDATSHFCTKCGKSVTPAGTAPAATSAAPAAVPPIQAYTPQPPSSGGSNIGKILLIVGGVLVVIFILSIGSMVFVAHRIKSRVERARMMHDGNSNSVDFGGFKASTNKSTARDLARKIGVDMYPGASQSGDSSEAQFGNMTTASIKLTTGDSVQKVADFYKSRYSSAMSSLDGNKFSLVSDDKGGTLTVNAEDMGGETKIEIVKVSGLKIEVK</sequence>
<dbReference type="HOGENOM" id="CLU_1238854_0_0_0"/>
<dbReference type="KEGG" id="aba:Acid345_2992"/>
<keyword evidence="1" id="KW-0812">Transmembrane</keyword>
<dbReference type="STRING" id="204669.Acid345_2992"/>
<name>Q1IMA7_KORVE</name>
<organism evidence="3 4">
    <name type="scientific">Koribacter versatilis (strain Ellin345)</name>
    <dbReference type="NCBI Taxonomy" id="204669"/>
    <lineage>
        <taxon>Bacteria</taxon>
        <taxon>Pseudomonadati</taxon>
        <taxon>Acidobacteriota</taxon>
        <taxon>Terriglobia</taxon>
        <taxon>Terriglobales</taxon>
        <taxon>Candidatus Korobacteraceae</taxon>
        <taxon>Candidatus Korobacter</taxon>
    </lineage>
</organism>
<dbReference type="EnsemblBacteria" id="ABF41993">
    <property type="protein sequence ID" value="ABF41993"/>
    <property type="gene ID" value="Acid345_2992"/>
</dbReference>
<reference evidence="3 4" key="1">
    <citation type="journal article" date="2009" name="Appl. Environ. Microbiol.">
        <title>Three genomes from the phylum Acidobacteria provide insight into the lifestyles of these microorganisms in soils.</title>
        <authorList>
            <person name="Ward N.L."/>
            <person name="Challacombe J.F."/>
            <person name="Janssen P.H."/>
            <person name="Henrissat B."/>
            <person name="Coutinho P.M."/>
            <person name="Wu M."/>
            <person name="Xie G."/>
            <person name="Haft D.H."/>
            <person name="Sait M."/>
            <person name="Badger J."/>
            <person name="Barabote R.D."/>
            <person name="Bradley B."/>
            <person name="Brettin T.S."/>
            <person name="Brinkac L.M."/>
            <person name="Bruce D."/>
            <person name="Creasy T."/>
            <person name="Daugherty S.C."/>
            <person name="Davidsen T.M."/>
            <person name="DeBoy R.T."/>
            <person name="Detter J.C."/>
            <person name="Dodson R.J."/>
            <person name="Durkin A.S."/>
            <person name="Ganapathy A."/>
            <person name="Gwinn-Giglio M."/>
            <person name="Han C.S."/>
            <person name="Khouri H."/>
            <person name="Kiss H."/>
            <person name="Kothari S.P."/>
            <person name="Madupu R."/>
            <person name="Nelson K.E."/>
            <person name="Nelson W.C."/>
            <person name="Paulsen I."/>
            <person name="Penn K."/>
            <person name="Ren Q."/>
            <person name="Rosovitz M.J."/>
            <person name="Selengut J.D."/>
            <person name="Shrivastava S."/>
            <person name="Sullivan S.A."/>
            <person name="Tapia R."/>
            <person name="Thompson L.S."/>
            <person name="Watkins K.L."/>
            <person name="Yang Q."/>
            <person name="Yu C."/>
            <person name="Zafar N."/>
            <person name="Zhou L."/>
            <person name="Kuske C.R."/>
        </authorList>
    </citation>
    <scope>NUCLEOTIDE SEQUENCE [LARGE SCALE GENOMIC DNA]</scope>
    <source>
        <strain evidence="3 4">Ellin345</strain>
    </source>
</reference>
<dbReference type="AlphaFoldDB" id="Q1IMA7"/>
<dbReference type="Pfam" id="PF13240">
    <property type="entry name" value="Zn_Ribbon_1"/>
    <property type="match status" value="1"/>
</dbReference>
<dbReference type="EMBL" id="CP000360">
    <property type="protein sequence ID" value="ABF41993.1"/>
    <property type="molecule type" value="Genomic_DNA"/>
</dbReference>
<evidence type="ECO:0000259" key="2">
    <source>
        <dbReference type="Pfam" id="PF13240"/>
    </source>
</evidence>
<evidence type="ECO:0000313" key="4">
    <source>
        <dbReference type="Proteomes" id="UP000002432"/>
    </source>
</evidence>
<keyword evidence="4" id="KW-1185">Reference proteome</keyword>
<evidence type="ECO:0000256" key="1">
    <source>
        <dbReference type="SAM" id="Phobius"/>
    </source>
</evidence>
<feature type="transmembrane region" description="Helical" evidence="1">
    <location>
        <begin position="63"/>
        <end position="89"/>
    </location>
</feature>
<evidence type="ECO:0000313" key="3">
    <source>
        <dbReference type="EMBL" id="ABF41993.1"/>
    </source>
</evidence>
<proteinExistence type="predicted"/>
<feature type="domain" description="Zinc-ribbon" evidence="2">
    <location>
        <begin position="3"/>
        <end position="24"/>
    </location>
</feature>
<accession>Q1IMA7</accession>
<gene>
    <name evidence="3" type="ordered locus">Acid345_2992</name>
</gene>
<dbReference type="InterPro" id="IPR026870">
    <property type="entry name" value="Zinc_ribbon_dom"/>
</dbReference>
<keyword evidence="1" id="KW-0472">Membrane</keyword>
<dbReference type="Proteomes" id="UP000002432">
    <property type="component" value="Chromosome"/>
</dbReference>
<keyword evidence="1" id="KW-1133">Transmembrane helix</keyword>
<dbReference type="OrthoDB" id="119905at2"/>